<dbReference type="Pfam" id="PF02518">
    <property type="entry name" value="HATPase_c"/>
    <property type="match status" value="1"/>
</dbReference>
<sequence length="169" mass="17324">MDDRLALKGRIAARVSPPGQDDTRQHVRALDPACPATLTGPGGGKPASAPALADEARLCQVVTILVGTAVTHTPPGTPLRIGVGAEDGYAVLEVADEGPGLSPEEQGRVFDRFHRADTSRTRTKGAGAGLGLAIAHSLTTAQGGRITLDSAPGEGCTFRLLLPLHRGPA</sequence>
<evidence type="ECO:0000256" key="2">
    <source>
        <dbReference type="ARBA" id="ARBA00012438"/>
    </source>
</evidence>
<dbReference type="SMART" id="SM00387">
    <property type="entry name" value="HATPase_c"/>
    <property type="match status" value="1"/>
</dbReference>
<accession>A0ABN2VN92</accession>
<feature type="domain" description="Histidine kinase" evidence="6">
    <location>
        <begin position="53"/>
        <end position="166"/>
    </location>
</feature>
<dbReference type="PANTHER" id="PTHR43711">
    <property type="entry name" value="TWO-COMPONENT HISTIDINE KINASE"/>
    <property type="match status" value="1"/>
</dbReference>
<evidence type="ECO:0000256" key="3">
    <source>
        <dbReference type="ARBA" id="ARBA00022679"/>
    </source>
</evidence>
<dbReference type="InterPro" id="IPR005467">
    <property type="entry name" value="His_kinase_dom"/>
</dbReference>
<dbReference type="InterPro" id="IPR004358">
    <property type="entry name" value="Sig_transdc_His_kin-like_C"/>
</dbReference>
<comment type="catalytic activity">
    <reaction evidence="1">
        <text>ATP + protein L-histidine = ADP + protein N-phospho-L-histidine.</text>
        <dbReference type="EC" id="2.7.13.3"/>
    </reaction>
</comment>
<dbReference type="InterPro" id="IPR036890">
    <property type="entry name" value="HATPase_C_sf"/>
</dbReference>
<gene>
    <name evidence="7" type="ORF">GCM10009801_14060</name>
</gene>
<keyword evidence="4" id="KW-0418">Kinase</keyword>
<name>A0ABN2VN92_9ACTN</name>
<keyword evidence="5" id="KW-0902">Two-component regulatory system</keyword>
<organism evidence="7 8">
    <name type="scientific">Streptomyces albiaxialis</name>
    <dbReference type="NCBI Taxonomy" id="329523"/>
    <lineage>
        <taxon>Bacteria</taxon>
        <taxon>Bacillati</taxon>
        <taxon>Actinomycetota</taxon>
        <taxon>Actinomycetes</taxon>
        <taxon>Kitasatosporales</taxon>
        <taxon>Streptomycetaceae</taxon>
        <taxon>Streptomyces</taxon>
    </lineage>
</organism>
<dbReference type="EMBL" id="BAAAPE010000002">
    <property type="protein sequence ID" value="GAA2067056.1"/>
    <property type="molecule type" value="Genomic_DNA"/>
</dbReference>
<comment type="caution">
    <text evidence="7">The sequence shown here is derived from an EMBL/GenBank/DDBJ whole genome shotgun (WGS) entry which is preliminary data.</text>
</comment>
<dbReference type="Gene3D" id="3.30.565.10">
    <property type="entry name" value="Histidine kinase-like ATPase, C-terminal domain"/>
    <property type="match status" value="1"/>
</dbReference>
<dbReference type="InterPro" id="IPR050736">
    <property type="entry name" value="Sensor_HK_Regulatory"/>
</dbReference>
<dbReference type="InterPro" id="IPR003594">
    <property type="entry name" value="HATPase_dom"/>
</dbReference>
<evidence type="ECO:0000259" key="6">
    <source>
        <dbReference type="PROSITE" id="PS50109"/>
    </source>
</evidence>
<dbReference type="PROSITE" id="PS50109">
    <property type="entry name" value="HIS_KIN"/>
    <property type="match status" value="1"/>
</dbReference>
<evidence type="ECO:0000256" key="1">
    <source>
        <dbReference type="ARBA" id="ARBA00000085"/>
    </source>
</evidence>
<keyword evidence="8" id="KW-1185">Reference proteome</keyword>
<dbReference type="RefSeq" id="WP_344525142.1">
    <property type="nucleotide sequence ID" value="NZ_BAAAPE010000002.1"/>
</dbReference>
<keyword evidence="3" id="KW-0808">Transferase</keyword>
<dbReference type="PRINTS" id="PR00344">
    <property type="entry name" value="BCTRLSENSOR"/>
</dbReference>
<reference evidence="7 8" key="1">
    <citation type="journal article" date="2019" name="Int. J. Syst. Evol. Microbiol.">
        <title>The Global Catalogue of Microorganisms (GCM) 10K type strain sequencing project: providing services to taxonomists for standard genome sequencing and annotation.</title>
        <authorList>
            <consortium name="The Broad Institute Genomics Platform"/>
            <consortium name="The Broad Institute Genome Sequencing Center for Infectious Disease"/>
            <person name="Wu L."/>
            <person name="Ma J."/>
        </authorList>
    </citation>
    <scope>NUCLEOTIDE SEQUENCE [LARGE SCALE GENOMIC DNA]</scope>
    <source>
        <strain evidence="7 8">JCM 15478</strain>
    </source>
</reference>
<protein>
    <recommendedName>
        <fullName evidence="2">histidine kinase</fullName>
        <ecNumber evidence="2">2.7.13.3</ecNumber>
    </recommendedName>
</protein>
<evidence type="ECO:0000313" key="8">
    <source>
        <dbReference type="Proteomes" id="UP001500016"/>
    </source>
</evidence>
<evidence type="ECO:0000313" key="7">
    <source>
        <dbReference type="EMBL" id="GAA2067056.1"/>
    </source>
</evidence>
<evidence type="ECO:0000256" key="4">
    <source>
        <dbReference type="ARBA" id="ARBA00022777"/>
    </source>
</evidence>
<dbReference type="PANTHER" id="PTHR43711:SF28">
    <property type="entry name" value="SENSOR HISTIDINE KINASE YXDK"/>
    <property type="match status" value="1"/>
</dbReference>
<dbReference type="EC" id="2.7.13.3" evidence="2"/>
<proteinExistence type="predicted"/>
<dbReference type="SUPFAM" id="SSF55874">
    <property type="entry name" value="ATPase domain of HSP90 chaperone/DNA topoisomerase II/histidine kinase"/>
    <property type="match status" value="1"/>
</dbReference>
<evidence type="ECO:0000256" key="5">
    <source>
        <dbReference type="ARBA" id="ARBA00023012"/>
    </source>
</evidence>
<dbReference type="Proteomes" id="UP001500016">
    <property type="component" value="Unassembled WGS sequence"/>
</dbReference>